<proteinExistence type="predicted"/>
<dbReference type="Proteomes" id="UP000756346">
    <property type="component" value="Unassembled WGS sequence"/>
</dbReference>
<evidence type="ECO:0000313" key="1">
    <source>
        <dbReference type="EMBL" id="KAH7039818.1"/>
    </source>
</evidence>
<protein>
    <submittedName>
        <fullName evidence="1">Uncharacterized protein</fullName>
    </submittedName>
</protein>
<dbReference type="AlphaFoldDB" id="A0A9P8YH04"/>
<organism evidence="1 2">
    <name type="scientific">Microdochium trichocladiopsis</name>
    <dbReference type="NCBI Taxonomy" id="1682393"/>
    <lineage>
        <taxon>Eukaryota</taxon>
        <taxon>Fungi</taxon>
        <taxon>Dikarya</taxon>
        <taxon>Ascomycota</taxon>
        <taxon>Pezizomycotina</taxon>
        <taxon>Sordariomycetes</taxon>
        <taxon>Xylariomycetidae</taxon>
        <taxon>Xylariales</taxon>
        <taxon>Microdochiaceae</taxon>
        <taxon>Microdochium</taxon>
    </lineage>
</organism>
<dbReference type="OrthoDB" id="4748266at2759"/>
<sequence length="130" mass="14872">MQDCSNPRDVWIARRLKSQRNYIISHAPLPQDDGARIRYLHRMARYGGALEEDEEWKLKSHWLDEQYFVVLDTASLPSVADILNGTGTALDVTAWLYDFDRDPPTAATHDEDGYAGRVKVSFGYHLYVGL</sequence>
<evidence type="ECO:0000313" key="2">
    <source>
        <dbReference type="Proteomes" id="UP000756346"/>
    </source>
</evidence>
<name>A0A9P8YH04_9PEZI</name>
<gene>
    <name evidence="1" type="ORF">B0I36DRAFT_343657</name>
</gene>
<keyword evidence="2" id="KW-1185">Reference proteome</keyword>
<reference evidence="1" key="1">
    <citation type="journal article" date="2021" name="Nat. Commun.">
        <title>Genetic determinants of endophytism in the Arabidopsis root mycobiome.</title>
        <authorList>
            <person name="Mesny F."/>
            <person name="Miyauchi S."/>
            <person name="Thiergart T."/>
            <person name="Pickel B."/>
            <person name="Atanasova L."/>
            <person name="Karlsson M."/>
            <person name="Huettel B."/>
            <person name="Barry K.W."/>
            <person name="Haridas S."/>
            <person name="Chen C."/>
            <person name="Bauer D."/>
            <person name="Andreopoulos W."/>
            <person name="Pangilinan J."/>
            <person name="LaButti K."/>
            <person name="Riley R."/>
            <person name="Lipzen A."/>
            <person name="Clum A."/>
            <person name="Drula E."/>
            <person name="Henrissat B."/>
            <person name="Kohler A."/>
            <person name="Grigoriev I.V."/>
            <person name="Martin F.M."/>
            <person name="Hacquard S."/>
        </authorList>
    </citation>
    <scope>NUCLEOTIDE SEQUENCE</scope>
    <source>
        <strain evidence="1">MPI-CAGE-CH-0230</strain>
    </source>
</reference>
<dbReference type="RefSeq" id="XP_046017873.1">
    <property type="nucleotide sequence ID" value="XM_046156185.1"/>
</dbReference>
<accession>A0A9P8YH04</accession>
<dbReference type="EMBL" id="JAGTJQ010000001">
    <property type="protein sequence ID" value="KAH7039818.1"/>
    <property type="molecule type" value="Genomic_DNA"/>
</dbReference>
<dbReference type="GeneID" id="70185731"/>
<comment type="caution">
    <text evidence="1">The sequence shown here is derived from an EMBL/GenBank/DDBJ whole genome shotgun (WGS) entry which is preliminary data.</text>
</comment>